<dbReference type="InterPro" id="IPR024072">
    <property type="entry name" value="DHFR-like_dom_sf"/>
</dbReference>
<dbReference type="GO" id="GO:0008703">
    <property type="term" value="F:5-amino-6-(5-phosphoribosylamino)uracil reductase activity"/>
    <property type="evidence" value="ECO:0007669"/>
    <property type="project" value="InterPro"/>
</dbReference>
<evidence type="ECO:0000256" key="1">
    <source>
        <dbReference type="ARBA" id="ARBA00005104"/>
    </source>
</evidence>
<dbReference type="PANTHER" id="PTHR38011">
    <property type="entry name" value="DIHYDROFOLATE REDUCTASE FAMILY PROTEIN (AFU_ORTHOLOGUE AFUA_8G06820)"/>
    <property type="match status" value="1"/>
</dbReference>
<organism evidence="5">
    <name type="scientific">marine metagenome</name>
    <dbReference type="NCBI Taxonomy" id="408172"/>
    <lineage>
        <taxon>unclassified sequences</taxon>
        <taxon>metagenomes</taxon>
        <taxon>ecological metagenomes</taxon>
    </lineage>
</organism>
<comment type="pathway">
    <text evidence="1">Cofactor biosynthesis; riboflavin biosynthesis.</text>
</comment>
<evidence type="ECO:0000259" key="4">
    <source>
        <dbReference type="Pfam" id="PF01872"/>
    </source>
</evidence>
<dbReference type="SUPFAM" id="SSF53597">
    <property type="entry name" value="Dihydrofolate reductase-like"/>
    <property type="match status" value="1"/>
</dbReference>
<sequence length="278" mass="28961">MAVDELRLLHSRPYAPTSPGWADDGYRLDVQQVFPRSDTDDVDPVAAYHDVDRPAPAGRPWVLVNMVASVDGATAVDGRSGPLGSEADRRLLGVLRGLADVVLVGAGTVRAESYGPPRTPVVEVGERRADRGQAVRPRLAVVSGRADLDPSAALFADRDPDDPPPLVYTSTDVPSDRLVGLSGVAEVVATDGAPEVSAVIANLHDRGVGIVLCEGGPSLVAQLSSAGLVDELCLSVSPLIVGNGSGLLAGAPLPTPAPLRLVHVLTADDFLFCRYLTC</sequence>
<dbReference type="AlphaFoldDB" id="A0A381QIF7"/>
<keyword evidence="2" id="KW-0521">NADP</keyword>
<dbReference type="Pfam" id="PF01872">
    <property type="entry name" value="RibD_C"/>
    <property type="match status" value="1"/>
</dbReference>
<accession>A0A381QIF7</accession>
<evidence type="ECO:0000313" key="5">
    <source>
        <dbReference type="EMBL" id="SUZ78674.1"/>
    </source>
</evidence>
<dbReference type="PANTHER" id="PTHR38011:SF7">
    <property type="entry name" value="2,5-DIAMINO-6-RIBOSYLAMINO-4(3H)-PYRIMIDINONE 5'-PHOSPHATE REDUCTASE"/>
    <property type="match status" value="1"/>
</dbReference>
<proteinExistence type="predicted"/>
<dbReference type="GO" id="GO:0009231">
    <property type="term" value="P:riboflavin biosynthetic process"/>
    <property type="evidence" value="ECO:0007669"/>
    <property type="project" value="InterPro"/>
</dbReference>
<evidence type="ECO:0000256" key="3">
    <source>
        <dbReference type="ARBA" id="ARBA00023002"/>
    </source>
</evidence>
<evidence type="ECO:0000256" key="2">
    <source>
        <dbReference type="ARBA" id="ARBA00022857"/>
    </source>
</evidence>
<dbReference type="EMBL" id="UINC01001362">
    <property type="protein sequence ID" value="SUZ78674.1"/>
    <property type="molecule type" value="Genomic_DNA"/>
</dbReference>
<gene>
    <name evidence="5" type="ORF">METZ01_LOCUS31528</name>
</gene>
<dbReference type="InterPro" id="IPR002734">
    <property type="entry name" value="RibDG_C"/>
</dbReference>
<keyword evidence="3" id="KW-0560">Oxidoreductase</keyword>
<dbReference type="Gene3D" id="3.40.430.10">
    <property type="entry name" value="Dihydrofolate Reductase, subunit A"/>
    <property type="match status" value="1"/>
</dbReference>
<dbReference type="InterPro" id="IPR050765">
    <property type="entry name" value="Riboflavin_Biosynth_HTPR"/>
</dbReference>
<protein>
    <recommendedName>
        <fullName evidence="4">Bacterial bifunctional deaminase-reductase C-terminal domain-containing protein</fullName>
    </recommendedName>
</protein>
<feature type="domain" description="Bacterial bifunctional deaminase-reductase C-terminal" evidence="4">
    <location>
        <begin position="60"/>
        <end position="266"/>
    </location>
</feature>
<name>A0A381QIF7_9ZZZZ</name>
<reference evidence="5" key="1">
    <citation type="submission" date="2018-05" db="EMBL/GenBank/DDBJ databases">
        <authorList>
            <person name="Lanie J.A."/>
            <person name="Ng W.-L."/>
            <person name="Kazmierczak K.M."/>
            <person name="Andrzejewski T.M."/>
            <person name="Davidsen T.M."/>
            <person name="Wayne K.J."/>
            <person name="Tettelin H."/>
            <person name="Glass J.I."/>
            <person name="Rusch D."/>
            <person name="Podicherti R."/>
            <person name="Tsui H.-C.T."/>
            <person name="Winkler M.E."/>
        </authorList>
    </citation>
    <scope>NUCLEOTIDE SEQUENCE</scope>
</reference>